<name>A0A8H5EQQ9_FUSOX</name>
<proteinExistence type="predicted"/>
<feature type="compositionally biased region" description="Basic and acidic residues" evidence="3">
    <location>
        <begin position="683"/>
        <end position="700"/>
    </location>
</feature>
<dbReference type="PANTHER" id="PTHR24166">
    <property type="entry name" value="ROLLING PEBBLES, ISOFORM B"/>
    <property type="match status" value="1"/>
</dbReference>
<reference evidence="4" key="1">
    <citation type="submission" date="2020-02" db="EMBL/GenBank/DDBJ databases">
        <title>Identification and distribution of gene clusters putatively required for synthesis of sphingolipid metabolism inhibitors in phylogenetically diverse species of the filamentous fungus Fusarium.</title>
        <authorList>
            <person name="Kim H.-S."/>
            <person name="Busman M."/>
            <person name="Brown D.W."/>
            <person name="Divon H."/>
            <person name="Uhlig S."/>
            <person name="Proctor R.H."/>
        </authorList>
    </citation>
    <scope>NUCLEOTIDE SEQUENCE [LARGE SCALE GENOMIC DNA]</scope>
    <source>
        <strain evidence="4">NRRL 39464</strain>
    </source>
</reference>
<dbReference type="InterPro" id="IPR050889">
    <property type="entry name" value="Dendritic_Spine_Reg/Scaffold"/>
</dbReference>
<sequence>MSCEEFDFDCSSIASWVNAQLLNPKGYKAECSLKLDQNIFPYDDFKIDPSTRAPVFEPRQSCVILVTPLSAAAFLGDKEAVEHLSIFPDPHESNELISPLSLACLQGHSSIVELLTERDAERDETGNTLSTAHIAARKGQSQYIRRLYPKFCLPGISDVDSVPPAIHALYLDDDEQIKEVLLVLLELDRDALDTQGIWQYHWTCADLARAMRKSVDLSILCYSERTVTRCFNLPCHISFPLPLHIEDKPSPQSEVSNAEPAPIQKMSSVVNPTMARHTQLMLERGGAYLERLSTAPHTGYDGSLLMIDQVVGHEALTMQKTKRHILSLMWLVMLSCPAEYLRVVFPVSNSLLTSFFISIALLQDSSARSKTSSYVSVYPTPQFKMMPSNPHSDNLSAIHPVFLLRRVDDPKPFDPLGALLSRQHDPKYSRQTMLSPLCIAAMQNDSVNVSHIYNLYQTCIQRELDLALFYANHQGHEGIATTLESYHANPGRESFANGLHGAAWAGLNCNIQRYIHSFGANPDVTDGSSATPIIYAILGTQVEEHAWATIQFLIANGASAWIKFGSEEFSYEEIAQKEGKKYLARKFKELGPCPSPTILNSSREPSCIPGECNDESNSKRPQEGSEADNGASLSCESSCTVGRDDVDNEQLREDPGVGGGASFSRESSCTVGQEDDVQPNNKRPREDPEVDGGDKRARRA</sequence>
<protein>
    <submittedName>
        <fullName evidence="4">Uncharacterized protein</fullName>
    </submittedName>
</protein>
<keyword evidence="2" id="KW-0040">ANK repeat</keyword>
<evidence type="ECO:0000256" key="1">
    <source>
        <dbReference type="ARBA" id="ARBA00022737"/>
    </source>
</evidence>
<dbReference type="Pfam" id="PF12796">
    <property type="entry name" value="Ank_2"/>
    <property type="match status" value="1"/>
</dbReference>
<feature type="compositionally biased region" description="Polar residues" evidence="3">
    <location>
        <begin position="631"/>
        <end position="640"/>
    </location>
</feature>
<keyword evidence="1" id="KW-0677">Repeat</keyword>
<evidence type="ECO:0000256" key="3">
    <source>
        <dbReference type="SAM" id="MobiDB-lite"/>
    </source>
</evidence>
<dbReference type="InterPro" id="IPR036770">
    <property type="entry name" value="Ankyrin_rpt-contain_sf"/>
</dbReference>
<comment type="caution">
    <text evidence="4">The sequence shown here is derived from an EMBL/GenBank/DDBJ whole genome shotgun (WGS) entry which is preliminary data.</text>
</comment>
<accession>A0A8H5EQQ9</accession>
<dbReference type="InterPro" id="IPR002110">
    <property type="entry name" value="Ankyrin_rpt"/>
</dbReference>
<evidence type="ECO:0000256" key="2">
    <source>
        <dbReference type="ARBA" id="ARBA00023043"/>
    </source>
</evidence>
<dbReference type="EMBL" id="JAAFOW010000145">
    <property type="protein sequence ID" value="KAF5268146.1"/>
    <property type="molecule type" value="Genomic_DNA"/>
</dbReference>
<feature type="compositionally biased region" description="Basic and acidic residues" evidence="3">
    <location>
        <begin position="642"/>
        <end position="655"/>
    </location>
</feature>
<dbReference type="Proteomes" id="UP000558688">
    <property type="component" value="Unassembled WGS sequence"/>
</dbReference>
<evidence type="ECO:0000313" key="5">
    <source>
        <dbReference type="Proteomes" id="UP000558688"/>
    </source>
</evidence>
<organism evidence="4 5">
    <name type="scientific">Fusarium oxysporum</name>
    <name type="common">Fusarium vascular wilt</name>
    <dbReference type="NCBI Taxonomy" id="5507"/>
    <lineage>
        <taxon>Eukaryota</taxon>
        <taxon>Fungi</taxon>
        <taxon>Dikarya</taxon>
        <taxon>Ascomycota</taxon>
        <taxon>Pezizomycotina</taxon>
        <taxon>Sordariomycetes</taxon>
        <taxon>Hypocreomycetidae</taxon>
        <taxon>Hypocreales</taxon>
        <taxon>Nectriaceae</taxon>
        <taxon>Fusarium</taxon>
        <taxon>Fusarium oxysporum species complex</taxon>
    </lineage>
</organism>
<feature type="region of interest" description="Disordered" evidence="3">
    <location>
        <begin position="594"/>
        <end position="700"/>
    </location>
</feature>
<dbReference type="SUPFAM" id="SSF48403">
    <property type="entry name" value="Ankyrin repeat"/>
    <property type="match status" value="1"/>
</dbReference>
<gene>
    <name evidence="4" type="ORF">FOXYS1_966</name>
</gene>
<dbReference type="Gene3D" id="1.25.40.20">
    <property type="entry name" value="Ankyrin repeat-containing domain"/>
    <property type="match status" value="2"/>
</dbReference>
<dbReference type="PANTHER" id="PTHR24166:SF48">
    <property type="entry name" value="PROTEIN VAPYRIN"/>
    <property type="match status" value="1"/>
</dbReference>
<dbReference type="AlphaFoldDB" id="A0A8H5EQQ9"/>
<evidence type="ECO:0000313" key="4">
    <source>
        <dbReference type="EMBL" id="KAF5268146.1"/>
    </source>
</evidence>